<dbReference type="AlphaFoldDB" id="A0A1M7GHX5"/>
<feature type="domain" description="Rhodanese" evidence="2">
    <location>
        <begin position="67"/>
        <end position="182"/>
    </location>
</feature>
<evidence type="ECO:0000313" key="4">
    <source>
        <dbReference type="Proteomes" id="UP000322545"/>
    </source>
</evidence>
<name>A0A1M7GHX5_9RHOB</name>
<evidence type="ECO:0000259" key="2">
    <source>
        <dbReference type="PROSITE" id="PS50206"/>
    </source>
</evidence>
<keyword evidence="4" id="KW-1185">Reference proteome</keyword>
<gene>
    <name evidence="3" type="ORF">SAMN05443432_10512</name>
</gene>
<feature type="chain" id="PRO_5012726138" evidence="1">
    <location>
        <begin position="29"/>
        <end position="208"/>
    </location>
</feature>
<dbReference type="InterPro" id="IPR036873">
    <property type="entry name" value="Rhodanese-like_dom_sf"/>
</dbReference>
<sequence length="208" mass="21886">MTVFSRFLTIPALAVAVALSTPALPVWADSPAAAIASSVAVAELPEKKINKTGLYVTAADSIAAVAARDDVLLVDVRSPEEAMFVGYATPTDILLPFKLVNPDHPYNAKKQIFGMMDNPDFVPQMKAFLADKDPAAVLIMCRSGSRSAAAVDALVEAGVTAPLYTVVDGFEGDKAESGARSVNGWKNAGGDWTYKIRADLMPQGAATN</sequence>
<keyword evidence="1" id="KW-0732">Signal</keyword>
<keyword evidence="3" id="KW-0808">Transferase</keyword>
<protein>
    <submittedName>
        <fullName evidence="3">Rhodanese-related sulfurtransferase</fullName>
    </submittedName>
</protein>
<dbReference type="PROSITE" id="PS50206">
    <property type="entry name" value="RHODANESE_3"/>
    <property type="match status" value="1"/>
</dbReference>
<evidence type="ECO:0000256" key="1">
    <source>
        <dbReference type="SAM" id="SignalP"/>
    </source>
</evidence>
<dbReference type="RefSeq" id="WP_149779605.1">
    <property type="nucleotide sequence ID" value="NZ_FRCB01000005.1"/>
</dbReference>
<dbReference type="InterPro" id="IPR001763">
    <property type="entry name" value="Rhodanese-like_dom"/>
</dbReference>
<reference evidence="3 4" key="1">
    <citation type="submission" date="2016-11" db="EMBL/GenBank/DDBJ databases">
        <authorList>
            <person name="Varghese N."/>
            <person name="Submissions S."/>
        </authorList>
    </citation>
    <scope>NUCLEOTIDE SEQUENCE [LARGE SCALE GENOMIC DNA]</scope>
    <source>
        <strain evidence="3 4">DSM 28249</strain>
    </source>
</reference>
<dbReference type="EMBL" id="FRCB01000005">
    <property type="protein sequence ID" value="SHM15469.1"/>
    <property type="molecule type" value="Genomic_DNA"/>
</dbReference>
<accession>A0A1M7GHX5</accession>
<dbReference type="SUPFAM" id="SSF52821">
    <property type="entry name" value="Rhodanese/Cell cycle control phosphatase"/>
    <property type="match status" value="1"/>
</dbReference>
<evidence type="ECO:0000313" key="3">
    <source>
        <dbReference type="EMBL" id="SHM15469.1"/>
    </source>
</evidence>
<dbReference type="Gene3D" id="3.40.250.10">
    <property type="entry name" value="Rhodanese-like domain"/>
    <property type="match status" value="1"/>
</dbReference>
<proteinExistence type="predicted"/>
<dbReference type="GO" id="GO:0016740">
    <property type="term" value="F:transferase activity"/>
    <property type="evidence" value="ECO:0007669"/>
    <property type="project" value="UniProtKB-KW"/>
</dbReference>
<dbReference type="Proteomes" id="UP000322545">
    <property type="component" value="Unassembled WGS sequence"/>
</dbReference>
<organism evidence="3 4">
    <name type="scientific">Roseovarius litoreus</name>
    <dbReference type="NCBI Taxonomy" id="1155722"/>
    <lineage>
        <taxon>Bacteria</taxon>
        <taxon>Pseudomonadati</taxon>
        <taxon>Pseudomonadota</taxon>
        <taxon>Alphaproteobacteria</taxon>
        <taxon>Rhodobacterales</taxon>
        <taxon>Roseobacteraceae</taxon>
        <taxon>Roseovarius</taxon>
    </lineage>
</organism>
<feature type="signal peptide" evidence="1">
    <location>
        <begin position="1"/>
        <end position="28"/>
    </location>
</feature>